<dbReference type="Pfam" id="PF00069">
    <property type="entry name" value="Pkinase"/>
    <property type="match status" value="1"/>
</dbReference>
<proteinExistence type="predicted"/>
<evidence type="ECO:0000259" key="2">
    <source>
        <dbReference type="Pfam" id="PF00069"/>
    </source>
</evidence>
<evidence type="ECO:0000256" key="1">
    <source>
        <dbReference type="SAM" id="Phobius"/>
    </source>
</evidence>
<dbReference type="GO" id="GO:0005524">
    <property type="term" value="F:ATP binding"/>
    <property type="evidence" value="ECO:0007669"/>
    <property type="project" value="InterPro"/>
</dbReference>
<dbReference type="GO" id="GO:0004672">
    <property type="term" value="F:protein kinase activity"/>
    <property type="evidence" value="ECO:0007669"/>
    <property type="project" value="InterPro"/>
</dbReference>
<dbReference type="SUPFAM" id="SSF56112">
    <property type="entry name" value="Protein kinase-like (PK-like)"/>
    <property type="match status" value="1"/>
</dbReference>
<feature type="transmembrane region" description="Helical" evidence="1">
    <location>
        <begin position="23"/>
        <end position="44"/>
    </location>
</feature>
<dbReference type="AlphaFoldDB" id="A0A1Q8S6N6"/>
<dbReference type="InterPro" id="IPR000719">
    <property type="entry name" value="Prot_kinase_dom"/>
</dbReference>
<organism evidence="3 4">
    <name type="scientific">Colletotrichum chlorophyti</name>
    <dbReference type="NCBI Taxonomy" id="708187"/>
    <lineage>
        <taxon>Eukaryota</taxon>
        <taxon>Fungi</taxon>
        <taxon>Dikarya</taxon>
        <taxon>Ascomycota</taxon>
        <taxon>Pezizomycotina</taxon>
        <taxon>Sordariomycetes</taxon>
        <taxon>Hypocreomycetidae</taxon>
        <taxon>Glomerellales</taxon>
        <taxon>Glomerellaceae</taxon>
        <taxon>Colletotrichum</taxon>
    </lineage>
</organism>
<name>A0A1Q8S6N6_9PEZI</name>
<dbReference type="OrthoDB" id="5337378at2759"/>
<dbReference type="InterPro" id="IPR008271">
    <property type="entry name" value="Ser/Thr_kinase_AS"/>
</dbReference>
<dbReference type="Proteomes" id="UP000186583">
    <property type="component" value="Unassembled WGS sequence"/>
</dbReference>
<feature type="domain" description="Protein kinase" evidence="2">
    <location>
        <begin position="176"/>
        <end position="268"/>
    </location>
</feature>
<dbReference type="EMBL" id="MPGH01000011">
    <property type="protein sequence ID" value="OLN97090.1"/>
    <property type="molecule type" value="Genomic_DNA"/>
</dbReference>
<evidence type="ECO:0000313" key="4">
    <source>
        <dbReference type="Proteomes" id="UP000186583"/>
    </source>
</evidence>
<dbReference type="Gene3D" id="1.10.510.10">
    <property type="entry name" value="Transferase(Phosphotransferase) domain 1"/>
    <property type="match status" value="1"/>
</dbReference>
<sequence>MKGRNWSPVGSRRRGLTTSFSRLAFRFVAVASAVATIHFMGLYFQYRSSMREKYSPTQFNAISNWEPESDAGNAERGVLLDNRKHWKKLGEGREGEAFTFNGSVIKVYNDASSPFRNCISDADGVVGRWPTEIPATLIMGGHEGDSALTNDGAYRDTFVPVKDYFLAATDPSQPPKWHLVTPFYQSGTLKKLAKRLRSSKNPPSYREVDQMFRPSFEAVLSALGYLHEAQNLCHDDVKLDNIFVASGEDPTQWKIGDLGNAREPEHGYHSSPLWTADTPQLRDCRANDALRLVKAYMQFLRLSSADPDAFDAALFGGVETVSRMYWSVRRAAVPMSAADVGEVSAMYPPRTQGDEELWLATEPAEVEVSRGWAPAAEAVLGWRGALARVVRLELRVGAKEDLGKFFGMTGIFGIPVGACQAL</sequence>
<keyword evidence="1" id="KW-0472">Membrane</keyword>
<evidence type="ECO:0000313" key="3">
    <source>
        <dbReference type="EMBL" id="OLN97090.1"/>
    </source>
</evidence>
<keyword evidence="1" id="KW-0812">Transmembrane</keyword>
<reference evidence="3 4" key="1">
    <citation type="submission" date="2016-11" db="EMBL/GenBank/DDBJ databases">
        <title>Draft Genome Assembly of Colletotrichum chlorophyti a pathogen of herbaceous plants.</title>
        <authorList>
            <person name="Gan P."/>
            <person name="Narusaka M."/>
            <person name="Tsushima A."/>
            <person name="Narusaka Y."/>
            <person name="Takano Y."/>
            <person name="Shirasu K."/>
        </authorList>
    </citation>
    <scope>NUCLEOTIDE SEQUENCE [LARGE SCALE GENOMIC DNA]</scope>
    <source>
        <strain evidence="3 4">NTL11</strain>
    </source>
</reference>
<dbReference type="STRING" id="708187.A0A1Q8S6N6"/>
<keyword evidence="1" id="KW-1133">Transmembrane helix</keyword>
<protein>
    <recommendedName>
        <fullName evidence="2">Protein kinase domain-containing protein</fullName>
    </recommendedName>
</protein>
<gene>
    <name evidence="3" type="ORF">CCHL11_02149</name>
</gene>
<dbReference type="PROSITE" id="PS00108">
    <property type="entry name" value="PROTEIN_KINASE_ST"/>
    <property type="match status" value="1"/>
</dbReference>
<accession>A0A1Q8S6N6</accession>
<keyword evidence="4" id="KW-1185">Reference proteome</keyword>
<dbReference type="InterPro" id="IPR011009">
    <property type="entry name" value="Kinase-like_dom_sf"/>
</dbReference>
<comment type="caution">
    <text evidence="3">The sequence shown here is derived from an EMBL/GenBank/DDBJ whole genome shotgun (WGS) entry which is preliminary data.</text>
</comment>